<proteinExistence type="predicted"/>
<protein>
    <submittedName>
        <fullName evidence="2">DUF1080 domain-containing protein</fullName>
    </submittedName>
</protein>
<gene>
    <name evidence="2" type="ORF">OHB35_44580</name>
</gene>
<dbReference type="Gene3D" id="2.60.120.560">
    <property type="entry name" value="Exo-inulinase, domain 1"/>
    <property type="match status" value="1"/>
</dbReference>
<evidence type="ECO:0000259" key="1">
    <source>
        <dbReference type="Pfam" id="PF06439"/>
    </source>
</evidence>
<dbReference type="EMBL" id="CP109135">
    <property type="protein sequence ID" value="WSD19746.1"/>
    <property type="molecule type" value="Genomic_DNA"/>
</dbReference>
<reference evidence="2 3" key="1">
    <citation type="submission" date="2022-10" db="EMBL/GenBank/DDBJ databases">
        <title>The complete genomes of actinobacterial strains from the NBC collection.</title>
        <authorList>
            <person name="Joergensen T.S."/>
            <person name="Alvarez Arevalo M."/>
            <person name="Sterndorff E.B."/>
            <person name="Faurdal D."/>
            <person name="Vuksanovic O."/>
            <person name="Mourched A.-S."/>
            <person name="Charusanti P."/>
            <person name="Shaw S."/>
            <person name="Blin K."/>
            <person name="Weber T."/>
        </authorList>
    </citation>
    <scope>NUCLEOTIDE SEQUENCE [LARGE SCALE GENOMIC DNA]</scope>
    <source>
        <strain evidence="2 3">NBC 01752</strain>
    </source>
</reference>
<keyword evidence="3" id="KW-1185">Reference proteome</keyword>
<evidence type="ECO:0000313" key="2">
    <source>
        <dbReference type="EMBL" id="WSD19746.1"/>
    </source>
</evidence>
<feature type="domain" description="3-keto-alpha-glucoside-1,2-lyase/3-keto-2-hydroxy-glucal hydratase" evidence="1">
    <location>
        <begin position="10"/>
        <end position="283"/>
    </location>
</feature>
<name>A0ABZ1HQP3_STRPH</name>
<dbReference type="InterPro" id="IPR010496">
    <property type="entry name" value="AL/BT2_dom"/>
</dbReference>
<organism evidence="2 3">
    <name type="scientific">Streptomyces phaeochromogenes</name>
    <dbReference type="NCBI Taxonomy" id="1923"/>
    <lineage>
        <taxon>Bacteria</taxon>
        <taxon>Bacillati</taxon>
        <taxon>Actinomycetota</taxon>
        <taxon>Actinomycetes</taxon>
        <taxon>Kitasatosporales</taxon>
        <taxon>Streptomycetaceae</taxon>
        <taxon>Streptomyces</taxon>
        <taxon>Streptomyces phaeochromogenes group</taxon>
    </lineage>
</organism>
<accession>A0ABZ1HQP3</accession>
<dbReference type="Pfam" id="PF06439">
    <property type="entry name" value="3keto-disac_hyd"/>
    <property type="match status" value="1"/>
</dbReference>
<sequence>MNLDTFDDKGFVSLFDGNSLTGWHPAPRIYGTVRPGGPHLLDMFDERGIARPVEPEKHPAVWHIENGYIVGEQEEPGCGYGGYLVSDDTFADFELVLEARPDWPADTGIMLRRKRDSWEGFQVLLDHRESGGIAGFFGNGLASFSAVPFAVVSKKDAQGRIIGLTADDPATSVEPVTQEKIDRLSYAADVNDFLKVWRWDDWNEIRIRCVGALPVITTWVNGLKIAELNTETLDSPDYDPAAVLESLGNRGHLAFEVHDNDATFGEARWGTGAQCRWRNIRIKDLGETEVPA</sequence>
<dbReference type="RefSeq" id="WP_326761683.1">
    <property type="nucleotide sequence ID" value="NZ_CP109135.1"/>
</dbReference>
<dbReference type="Proteomes" id="UP001340816">
    <property type="component" value="Chromosome"/>
</dbReference>
<evidence type="ECO:0000313" key="3">
    <source>
        <dbReference type="Proteomes" id="UP001340816"/>
    </source>
</evidence>